<accession>K0IK73</accession>
<dbReference type="Gene3D" id="3.30.1370.30">
    <property type="match status" value="1"/>
</dbReference>
<evidence type="ECO:0000256" key="5">
    <source>
        <dbReference type="HAMAP-Rule" id="MF_01302"/>
    </source>
</evidence>
<evidence type="ECO:0000256" key="6">
    <source>
        <dbReference type="RuleBase" id="RU003660"/>
    </source>
</evidence>
<dbReference type="NCBIfam" id="NF003115">
    <property type="entry name" value="PRK04034.1"/>
    <property type="match status" value="1"/>
</dbReference>
<dbReference type="InterPro" id="IPR000630">
    <property type="entry name" value="Ribosomal_uS8"/>
</dbReference>
<dbReference type="PANTHER" id="PTHR11758">
    <property type="entry name" value="40S RIBOSOMAL PROTEIN S15A"/>
    <property type="match status" value="1"/>
</dbReference>
<dbReference type="GO" id="GO:0019843">
    <property type="term" value="F:rRNA binding"/>
    <property type="evidence" value="ECO:0007669"/>
    <property type="project" value="UniProtKB-UniRule"/>
</dbReference>
<dbReference type="InterPro" id="IPR047863">
    <property type="entry name" value="Ribosomal_uS8_CS"/>
</dbReference>
<dbReference type="GO" id="GO:1990904">
    <property type="term" value="C:ribonucleoprotein complex"/>
    <property type="evidence" value="ECO:0007669"/>
    <property type="project" value="UniProtKB-KW"/>
</dbReference>
<dbReference type="GO" id="GO:0006412">
    <property type="term" value="P:translation"/>
    <property type="evidence" value="ECO:0007669"/>
    <property type="project" value="UniProtKB-UniRule"/>
</dbReference>
<dbReference type="InParanoid" id="K0IK73"/>
<dbReference type="InterPro" id="IPR035987">
    <property type="entry name" value="Ribosomal_uS8_sf"/>
</dbReference>
<evidence type="ECO:0000256" key="2">
    <source>
        <dbReference type="ARBA" id="ARBA00022730"/>
    </source>
</evidence>
<dbReference type="GO" id="GO:0005840">
    <property type="term" value="C:ribosome"/>
    <property type="evidence" value="ECO:0007669"/>
    <property type="project" value="UniProtKB-KW"/>
</dbReference>
<proteinExistence type="inferred from homology"/>
<evidence type="ECO:0000256" key="4">
    <source>
        <dbReference type="ARBA" id="ARBA00023274"/>
    </source>
</evidence>
<gene>
    <name evidence="7" type="primary">rps8p</name>
    <name evidence="5" type="synonym">rps8</name>
    <name evidence="7" type="ordered locus">Ngar_c17440</name>
</gene>
<dbReference type="EMBL" id="CP002408">
    <property type="protein sequence ID" value="AFU58677.1"/>
    <property type="molecule type" value="Genomic_DNA"/>
</dbReference>
<protein>
    <recommendedName>
        <fullName evidence="5">Small ribosomal subunit protein uS8</fullName>
    </recommendedName>
</protein>
<keyword evidence="2 5" id="KW-0699">rRNA-binding</keyword>
<sequence>MKYEVPALNVLSNLFTTIYNNESRRKRECVIVPASKFASEVLRVMQKHRYIGEFEQVDDGRAGKFRVQLLAKINKCGIITPRFSVKKDAYFGWERQFLPAYSMGILLVSTSKGIMSHHEAISEGLGGVLVGYVY</sequence>
<evidence type="ECO:0000313" key="7">
    <source>
        <dbReference type="EMBL" id="AFU58677.1"/>
    </source>
</evidence>
<keyword evidence="3 5" id="KW-0689">Ribosomal protein</keyword>
<dbReference type="Gene3D" id="3.30.1490.10">
    <property type="match status" value="1"/>
</dbReference>
<dbReference type="KEGG" id="nga:Ngar_c17440"/>
<dbReference type="SUPFAM" id="SSF56047">
    <property type="entry name" value="Ribosomal protein S8"/>
    <property type="match status" value="1"/>
</dbReference>
<dbReference type="STRING" id="1237085.Ngar_c17440"/>
<name>K0IK73_NITGG</name>
<dbReference type="Proteomes" id="UP000008037">
    <property type="component" value="Chromosome"/>
</dbReference>
<keyword evidence="4 5" id="KW-0687">Ribonucleoprotein</keyword>
<dbReference type="Pfam" id="PF00410">
    <property type="entry name" value="Ribosomal_S8"/>
    <property type="match status" value="1"/>
</dbReference>
<keyword evidence="8" id="KW-1185">Reference proteome</keyword>
<dbReference type="PROSITE" id="PS00053">
    <property type="entry name" value="RIBOSOMAL_S8"/>
    <property type="match status" value="1"/>
</dbReference>
<evidence type="ECO:0000256" key="3">
    <source>
        <dbReference type="ARBA" id="ARBA00022980"/>
    </source>
</evidence>
<dbReference type="GO" id="GO:0003735">
    <property type="term" value="F:structural constituent of ribosome"/>
    <property type="evidence" value="ECO:0007669"/>
    <property type="project" value="InterPro"/>
</dbReference>
<evidence type="ECO:0000256" key="1">
    <source>
        <dbReference type="ARBA" id="ARBA00006471"/>
    </source>
</evidence>
<organism evidence="7 8">
    <name type="scientific">Nitrososphaera gargensis (strain Ga9.2)</name>
    <dbReference type="NCBI Taxonomy" id="1237085"/>
    <lineage>
        <taxon>Archaea</taxon>
        <taxon>Nitrososphaerota</taxon>
        <taxon>Nitrososphaeria</taxon>
        <taxon>Nitrososphaerales</taxon>
        <taxon>Nitrososphaeraceae</taxon>
        <taxon>Nitrososphaera</taxon>
    </lineage>
</organism>
<dbReference type="AlphaFoldDB" id="K0IK73"/>
<dbReference type="HAMAP" id="MF_01302_A">
    <property type="entry name" value="Ribosomal_uS8_A"/>
    <property type="match status" value="1"/>
</dbReference>
<reference evidence="7 8" key="1">
    <citation type="journal article" date="2012" name="Environ. Microbiol.">
        <title>The genome of the ammonia-oxidizing Candidatus Nitrososphaera gargensis: insights into metabolic versatility and environmental adaptations.</title>
        <authorList>
            <person name="Spang A."/>
            <person name="Poehlein A."/>
            <person name="Offre P."/>
            <person name="Zumbragel S."/>
            <person name="Haider S."/>
            <person name="Rychlik N."/>
            <person name="Nowka B."/>
            <person name="Schmeisser C."/>
            <person name="Lebedeva E.V."/>
            <person name="Rattei T."/>
            <person name="Bohm C."/>
            <person name="Schmid M."/>
            <person name="Galushko A."/>
            <person name="Hatzenpichler R."/>
            <person name="Weinmaier T."/>
            <person name="Daniel R."/>
            <person name="Schleper C."/>
            <person name="Spieck E."/>
            <person name="Streit W."/>
            <person name="Wagner M."/>
        </authorList>
    </citation>
    <scope>NUCLEOTIDE SEQUENCE [LARGE SCALE GENOMIC DNA]</scope>
    <source>
        <strain evidence="8">Ga9.2</strain>
    </source>
</reference>
<comment type="subunit">
    <text evidence="5">Part of the 30S ribosomal subunit.</text>
</comment>
<comment type="similarity">
    <text evidence="1 5 6">Belongs to the universal ribosomal protein uS8 family.</text>
</comment>
<keyword evidence="5" id="KW-0694">RNA-binding</keyword>
<dbReference type="FunCoup" id="K0IK73">
    <property type="interactions" value="180"/>
</dbReference>
<evidence type="ECO:0000313" key="8">
    <source>
        <dbReference type="Proteomes" id="UP000008037"/>
    </source>
</evidence>
<comment type="function">
    <text evidence="5">One of the primary rRNA binding proteins, it binds directly to 16S rRNA central domain where it helps coordinate assembly of the platform of the 30S subunit.</text>
</comment>
<dbReference type="FunFam" id="3.30.1370.30:FF:000001">
    <property type="entry name" value="40S ribosomal protein S15a"/>
    <property type="match status" value="1"/>
</dbReference>
<dbReference type="HOGENOM" id="CLU_098428_1_1_2"/>